<dbReference type="RefSeq" id="WP_129189494.1">
    <property type="nucleotide sequence ID" value="NZ_CP035491.1"/>
</dbReference>
<reference evidence="1 2" key="1">
    <citation type="submission" date="2019-01" db="EMBL/GenBank/DDBJ databases">
        <title>Genome sequencing of strain FW100M-8.</title>
        <authorList>
            <person name="Heo J."/>
            <person name="Kim S.-J."/>
            <person name="Kim J.-S."/>
            <person name="Hong S.-B."/>
            <person name="Kwon S.-W."/>
        </authorList>
    </citation>
    <scope>NUCLEOTIDE SEQUENCE [LARGE SCALE GENOMIC DNA]</scope>
    <source>
        <strain evidence="1 2">FW100M-8</strain>
    </source>
</reference>
<dbReference type="EMBL" id="CP035491">
    <property type="protein sequence ID" value="QAY72847.1"/>
    <property type="molecule type" value="Genomic_DNA"/>
</dbReference>
<gene>
    <name evidence="1" type="ORF">ET445_05295</name>
</gene>
<sequence>MISRELAVALKEAGLVWHPESGDRFQLDLPDEVEAEIEADTFTVSEMTIESHATPSGTILGFNGTTEWALDSLTLGDAVWLPREDQLRELLRGTFRELRRLPDTFEVEVEIAGDILIFEHPDPAEAYGLALLDLVGRSR</sequence>
<evidence type="ECO:0000313" key="2">
    <source>
        <dbReference type="Proteomes" id="UP000291259"/>
    </source>
</evidence>
<accession>A0A4P6FG92</accession>
<proteinExistence type="predicted"/>
<name>A0A4P6FG92_9MICO</name>
<organism evidence="1 2">
    <name type="scientific">Agromyces protaetiae</name>
    <dbReference type="NCBI Taxonomy" id="2509455"/>
    <lineage>
        <taxon>Bacteria</taxon>
        <taxon>Bacillati</taxon>
        <taxon>Actinomycetota</taxon>
        <taxon>Actinomycetes</taxon>
        <taxon>Micrococcales</taxon>
        <taxon>Microbacteriaceae</taxon>
        <taxon>Agromyces</taxon>
    </lineage>
</organism>
<dbReference type="OrthoDB" id="3295834at2"/>
<protein>
    <submittedName>
        <fullName evidence="1">Pilus assembly protein CpaE</fullName>
    </submittedName>
</protein>
<dbReference type="AlphaFoldDB" id="A0A4P6FG92"/>
<dbReference type="Proteomes" id="UP000291259">
    <property type="component" value="Chromosome"/>
</dbReference>
<dbReference type="KEGG" id="agf:ET445_05295"/>
<keyword evidence="2" id="KW-1185">Reference proteome</keyword>
<evidence type="ECO:0000313" key="1">
    <source>
        <dbReference type="EMBL" id="QAY72847.1"/>
    </source>
</evidence>